<dbReference type="SMART" id="SM00159">
    <property type="entry name" value="PTX"/>
    <property type="match status" value="1"/>
</dbReference>
<proteinExistence type="inferred from homology"/>
<accession>A0A4X2K1J5</accession>
<dbReference type="InterPro" id="IPR051005">
    <property type="entry name" value="Pentraxin_domain"/>
</dbReference>
<protein>
    <recommendedName>
        <fullName evidence="11">Pentraxin family member</fullName>
    </recommendedName>
</protein>
<dbReference type="Gene3D" id="2.60.120.200">
    <property type="match status" value="1"/>
</dbReference>
<keyword evidence="2" id="KW-0964">Secreted</keyword>
<gene>
    <name evidence="13" type="primary">APCS</name>
</gene>
<dbReference type="OMA" id="NPNILDW"/>
<dbReference type="SUPFAM" id="SSF49899">
    <property type="entry name" value="Concanavalin A-like lectins/glucanases"/>
    <property type="match status" value="1"/>
</dbReference>
<reference evidence="13" key="3">
    <citation type="submission" date="2025-09" db="UniProtKB">
        <authorList>
            <consortium name="Ensembl"/>
        </authorList>
    </citation>
    <scope>IDENTIFICATION</scope>
</reference>
<evidence type="ECO:0000256" key="11">
    <source>
        <dbReference type="RuleBase" id="RU362112"/>
    </source>
</evidence>
<evidence type="ECO:0000256" key="1">
    <source>
        <dbReference type="ARBA" id="ARBA00004613"/>
    </source>
</evidence>
<evidence type="ECO:0000256" key="3">
    <source>
        <dbReference type="ARBA" id="ARBA00022723"/>
    </source>
</evidence>
<evidence type="ECO:0000256" key="2">
    <source>
        <dbReference type="ARBA" id="ARBA00022525"/>
    </source>
</evidence>
<dbReference type="GO" id="GO:0001849">
    <property type="term" value="F:complement component C1q complex binding"/>
    <property type="evidence" value="ECO:0007669"/>
    <property type="project" value="Ensembl"/>
</dbReference>
<dbReference type="GO" id="GO:0005615">
    <property type="term" value="C:extracellular space"/>
    <property type="evidence" value="ECO:0007669"/>
    <property type="project" value="Ensembl"/>
</dbReference>
<reference evidence="13" key="2">
    <citation type="submission" date="2025-08" db="UniProtKB">
        <authorList>
            <consortium name="Ensembl"/>
        </authorList>
    </citation>
    <scope>IDENTIFICATION</scope>
</reference>
<comment type="similarity">
    <text evidence="8 11">Belongs to the pentraxin family.</text>
</comment>
<keyword evidence="14" id="KW-1185">Reference proteome</keyword>
<comment type="subunit">
    <text evidence="11">Homopentamer. Pentaxin (or pentraxin) have a discoid arrangement of 5 non-covalently bound subunits.</text>
</comment>
<evidence type="ECO:0000256" key="7">
    <source>
        <dbReference type="ARBA" id="ARBA00023180"/>
    </source>
</evidence>
<sequence length="223" mass="25217">MKIILSGALVLYSLLGTIAQTDLRKEVFVFPKESSDAHVLLIPQMKKPLQNLTVCLRAYTDLNRSYALFSYATRTHDNELLLFKPRVGEYNLQIGNEKISFEINDDLSYPVHICVSWESASGIAELWINDKPLVRKGLKKGYLVGAEAKIILGQEQDSFGGNFDHRQSFVGEIGEVHMWDFVLSPFQVHSLYSGQTFSGNILNWGALNYLIKGYVVTKPQLWS</sequence>
<keyword evidence="7" id="KW-0325">Glycoprotein</keyword>
<dbReference type="PROSITE" id="PS00289">
    <property type="entry name" value="PTX_1"/>
    <property type="match status" value="1"/>
</dbReference>
<dbReference type="GeneTree" id="ENSGT01100000263515"/>
<keyword evidence="3 11" id="KW-0479">Metal-binding</keyword>
<dbReference type="GO" id="GO:0045656">
    <property type="term" value="P:negative regulation of monocyte differentiation"/>
    <property type="evidence" value="ECO:0007669"/>
    <property type="project" value="Ensembl"/>
</dbReference>
<dbReference type="GO" id="GO:0046597">
    <property type="term" value="P:host-mediated suppression of symbiont invasion"/>
    <property type="evidence" value="ECO:0007669"/>
    <property type="project" value="Ensembl"/>
</dbReference>
<dbReference type="FunFam" id="2.60.120.200:FF:000070">
    <property type="entry name" value="Serum amyloid P-component"/>
    <property type="match status" value="1"/>
</dbReference>
<organism evidence="13 14">
    <name type="scientific">Vombatus ursinus</name>
    <name type="common">Common wombat</name>
    <dbReference type="NCBI Taxonomy" id="29139"/>
    <lineage>
        <taxon>Eukaryota</taxon>
        <taxon>Metazoa</taxon>
        <taxon>Chordata</taxon>
        <taxon>Craniata</taxon>
        <taxon>Vertebrata</taxon>
        <taxon>Euteleostomi</taxon>
        <taxon>Mammalia</taxon>
        <taxon>Metatheria</taxon>
        <taxon>Diprotodontia</taxon>
        <taxon>Vombatidae</taxon>
        <taxon>Vombatus</taxon>
    </lineage>
</organism>
<evidence type="ECO:0000256" key="9">
    <source>
        <dbReference type="ARBA" id="ARBA00038645"/>
    </source>
</evidence>
<evidence type="ECO:0000256" key="6">
    <source>
        <dbReference type="ARBA" id="ARBA00023157"/>
    </source>
</evidence>
<dbReference type="PROSITE" id="PS51828">
    <property type="entry name" value="PTX_2"/>
    <property type="match status" value="1"/>
</dbReference>
<feature type="chain" id="PRO_5021512221" description="Pentraxin family member" evidence="11">
    <location>
        <begin position="20"/>
        <end position="223"/>
    </location>
</feature>
<dbReference type="PANTHER" id="PTHR45869:SF5">
    <property type="entry name" value="SERUM AMYLOID P-COMPONENT"/>
    <property type="match status" value="1"/>
</dbReference>
<dbReference type="AlphaFoldDB" id="A0A4X2K1J5"/>
<dbReference type="STRING" id="29139.ENSVURP00010003090"/>
<dbReference type="OrthoDB" id="547680at2759"/>
<reference evidence="14" key="1">
    <citation type="submission" date="2018-12" db="EMBL/GenBank/DDBJ databases">
        <authorList>
            <person name="Yazar S."/>
        </authorList>
    </citation>
    <scope>NUCLEOTIDE SEQUENCE [LARGE SCALE GENOMIC DNA]</scope>
</reference>
<dbReference type="Pfam" id="PF00354">
    <property type="entry name" value="Pentaxin"/>
    <property type="match status" value="1"/>
</dbReference>
<dbReference type="GO" id="GO:0005509">
    <property type="term" value="F:calcium ion binding"/>
    <property type="evidence" value="ECO:0007669"/>
    <property type="project" value="Ensembl"/>
</dbReference>
<dbReference type="InterPro" id="IPR013320">
    <property type="entry name" value="ConA-like_dom_sf"/>
</dbReference>
<dbReference type="GO" id="GO:0044871">
    <property type="term" value="P:negative regulation by host of viral glycoprotein metabolic process"/>
    <property type="evidence" value="ECO:0007669"/>
    <property type="project" value="Ensembl"/>
</dbReference>
<dbReference type="PANTHER" id="PTHR45869">
    <property type="entry name" value="C-REACTIVE PROTEIN-RELATED"/>
    <property type="match status" value="1"/>
</dbReference>
<feature type="disulfide bond" evidence="10">
    <location>
        <begin position="55"/>
        <end position="114"/>
    </location>
</feature>
<feature type="domain" description="Pentraxin (PTX)" evidence="12">
    <location>
        <begin position="24"/>
        <end position="223"/>
    </location>
</feature>
<dbReference type="GO" id="GO:0046790">
    <property type="term" value="F:virion binding"/>
    <property type="evidence" value="ECO:0007669"/>
    <property type="project" value="Ensembl"/>
</dbReference>
<dbReference type="CDD" id="cd00152">
    <property type="entry name" value="PTX"/>
    <property type="match status" value="1"/>
</dbReference>
<comment type="subunit">
    <text evidence="9">Homopentamer. Pentraxin (or pentaxin) have a discoid arrangement of 5 non-covalently bound subunits.</text>
</comment>
<keyword evidence="4 11" id="KW-0732">Signal</keyword>
<evidence type="ECO:0000313" key="14">
    <source>
        <dbReference type="Proteomes" id="UP000314987"/>
    </source>
</evidence>
<dbReference type="PRINTS" id="PR00895">
    <property type="entry name" value="PENTAXIN"/>
</dbReference>
<keyword evidence="6 10" id="KW-1015">Disulfide bond</keyword>
<dbReference type="GO" id="GO:0042802">
    <property type="term" value="F:identical protein binding"/>
    <property type="evidence" value="ECO:0007669"/>
    <property type="project" value="Ensembl"/>
</dbReference>
<feature type="signal peptide" evidence="11">
    <location>
        <begin position="1"/>
        <end position="19"/>
    </location>
</feature>
<dbReference type="Proteomes" id="UP000314987">
    <property type="component" value="Unassembled WGS sequence"/>
</dbReference>
<evidence type="ECO:0000313" key="13">
    <source>
        <dbReference type="Ensembl" id="ENSVURP00010003090.1"/>
    </source>
</evidence>
<comment type="subcellular location">
    <subcellularLocation>
        <location evidence="1 11">Secreted</location>
    </subcellularLocation>
</comment>
<name>A0A4X2K1J5_VOMUR</name>
<keyword evidence="5 11" id="KW-0106">Calcium</keyword>
<dbReference type="Ensembl" id="ENSVURT00010003503.1">
    <property type="protein sequence ID" value="ENSVURP00010003090.1"/>
    <property type="gene ID" value="ENSVURG00010002501.1"/>
</dbReference>
<evidence type="ECO:0000256" key="5">
    <source>
        <dbReference type="ARBA" id="ARBA00022837"/>
    </source>
</evidence>
<evidence type="ECO:0000259" key="12">
    <source>
        <dbReference type="PROSITE" id="PS51828"/>
    </source>
</evidence>
<evidence type="ECO:0000256" key="8">
    <source>
        <dbReference type="ARBA" id="ARBA00038102"/>
    </source>
</evidence>
<evidence type="ECO:0000256" key="4">
    <source>
        <dbReference type="ARBA" id="ARBA00022729"/>
    </source>
</evidence>
<comment type="cofactor">
    <cofactor evidence="11">
        <name>Ca(2+)</name>
        <dbReference type="ChEBI" id="CHEBI:29108"/>
    </cofactor>
    <text evidence="11">Binds 2 calcium ions per subunit.</text>
</comment>
<dbReference type="InterPro" id="IPR001759">
    <property type="entry name" value="PTX_dom"/>
</dbReference>
<dbReference type="InterPro" id="IPR030476">
    <property type="entry name" value="Pentaxin_CS"/>
</dbReference>
<evidence type="ECO:0000256" key="10">
    <source>
        <dbReference type="PROSITE-ProRule" id="PRU01172"/>
    </source>
</evidence>